<gene>
    <name evidence="11" type="primary">apbE</name>
    <name evidence="11" type="ORF">SLAV_34365</name>
</gene>
<evidence type="ECO:0000313" key="11">
    <source>
        <dbReference type="EMBL" id="ATZ28644.1"/>
    </source>
</evidence>
<comment type="cofactor">
    <cofactor evidence="1">
        <name>Mg(2+)</name>
        <dbReference type="ChEBI" id="CHEBI:18420"/>
    </cofactor>
</comment>
<keyword evidence="6" id="KW-0479">Metal-binding</keyword>
<dbReference type="Gene3D" id="3.10.520.10">
    <property type="entry name" value="ApbE-like domains"/>
    <property type="match status" value="2"/>
</dbReference>
<evidence type="ECO:0000256" key="10">
    <source>
        <dbReference type="ARBA" id="ARBA00048540"/>
    </source>
</evidence>
<dbReference type="GO" id="GO:0016740">
    <property type="term" value="F:transferase activity"/>
    <property type="evidence" value="ECO:0007669"/>
    <property type="project" value="UniProtKB-KW"/>
</dbReference>
<keyword evidence="4" id="KW-0285">Flavoprotein</keyword>
<dbReference type="RefSeq" id="WP_335341807.1">
    <property type="nucleotide sequence ID" value="NZ_CP024985.1"/>
</dbReference>
<evidence type="ECO:0000256" key="6">
    <source>
        <dbReference type="ARBA" id="ARBA00022723"/>
    </source>
</evidence>
<dbReference type="SUPFAM" id="SSF143631">
    <property type="entry name" value="ApbE-like"/>
    <property type="match status" value="1"/>
</dbReference>
<proteinExistence type="predicted"/>
<reference evidence="11 12" key="1">
    <citation type="submission" date="2017-11" db="EMBL/GenBank/DDBJ databases">
        <title>Complete genome sequence of Streptomyces lavendulae subsp. lavendulae CCM 3239 (formerly 'Streptomyces aureofaciens CCM 3239'), the producer of the angucycline-type antibiotic auricin.</title>
        <authorList>
            <person name="Busche T."/>
            <person name="Novakova R."/>
            <person name="Al'Dilaimi A."/>
            <person name="Homerova D."/>
            <person name="Feckova L."/>
            <person name="Rezuchova B."/>
            <person name="Mingyar E."/>
            <person name="Csolleiova D."/>
            <person name="Bekeova C."/>
            <person name="Winkler A."/>
            <person name="Sevcikova B."/>
            <person name="Kalinowski J."/>
            <person name="Kormanec J."/>
            <person name="Ruckert C."/>
        </authorList>
    </citation>
    <scope>NUCLEOTIDE SEQUENCE [LARGE SCALE GENOMIC DNA]</scope>
    <source>
        <strain evidence="11 12">CCM 3239</strain>
    </source>
</reference>
<comment type="catalytic activity">
    <reaction evidence="10">
        <text>L-threonyl-[protein] + FAD = FMN-L-threonyl-[protein] + AMP + H(+)</text>
        <dbReference type="Rhea" id="RHEA:36847"/>
        <dbReference type="Rhea" id="RHEA-COMP:11060"/>
        <dbReference type="Rhea" id="RHEA-COMP:11061"/>
        <dbReference type="ChEBI" id="CHEBI:15378"/>
        <dbReference type="ChEBI" id="CHEBI:30013"/>
        <dbReference type="ChEBI" id="CHEBI:57692"/>
        <dbReference type="ChEBI" id="CHEBI:74257"/>
        <dbReference type="ChEBI" id="CHEBI:456215"/>
        <dbReference type="EC" id="2.7.1.180"/>
    </reaction>
</comment>
<dbReference type="PANTHER" id="PTHR30040">
    <property type="entry name" value="THIAMINE BIOSYNTHESIS LIPOPROTEIN APBE"/>
    <property type="match status" value="1"/>
</dbReference>
<dbReference type="Proteomes" id="UP000231791">
    <property type="component" value="Chromosome"/>
</dbReference>
<evidence type="ECO:0000256" key="9">
    <source>
        <dbReference type="ARBA" id="ARBA00031306"/>
    </source>
</evidence>
<dbReference type="Pfam" id="PF02424">
    <property type="entry name" value="ApbE"/>
    <property type="match status" value="2"/>
</dbReference>
<sequence>MPERRLREAERLRHTEHVMGTVFSFDLRHEPTRATRAALGEAVAWLHHVDRVFSTYRPDSAISRIGDGSMNVTDAPPEVERVLRMCERAESATRGCFSARAGRRLDPSGLVKGWAVEQAYGLLRTAGAPNSLVNGGGDIRLGGEPAPGSPWRVGVTDPCGPGRLLTTVEGRDFAVATSGGAERGPHILDPRTGRPAHRLLAATVTGPDLTWADSWATAAVVQGTDAHTWIATQPGYELLTVDLDGQARRSGGFPLAAATRAAPRAPGAALDG</sequence>
<keyword evidence="8" id="KW-0460">Magnesium</keyword>
<dbReference type="PANTHER" id="PTHR30040:SF2">
    <property type="entry name" value="FAD:PROTEIN FMN TRANSFERASE"/>
    <property type="match status" value="1"/>
</dbReference>
<dbReference type="GeneID" id="49387850"/>
<dbReference type="EMBL" id="CP024985">
    <property type="protein sequence ID" value="ATZ28644.1"/>
    <property type="molecule type" value="Genomic_DNA"/>
</dbReference>
<evidence type="ECO:0000256" key="2">
    <source>
        <dbReference type="ARBA" id="ARBA00011955"/>
    </source>
</evidence>
<evidence type="ECO:0000256" key="4">
    <source>
        <dbReference type="ARBA" id="ARBA00022630"/>
    </source>
</evidence>
<dbReference type="EC" id="2.7.1.180" evidence="2"/>
<keyword evidence="5" id="KW-0808">Transferase</keyword>
<dbReference type="KEGG" id="slx:SLAV_34365"/>
<evidence type="ECO:0000256" key="7">
    <source>
        <dbReference type="ARBA" id="ARBA00022827"/>
    </source>
</evidence>
<keyword evidence="12" id="KW-1185">Reference proteome</keyword>
<protein>
    <recommendedName>
        <fullName evidence="3">FAD:protein FMN transferase</fullName>
        <ecNumber evidence="2">2.7.1.180</ecNumber>
    </recommendedName>
    <alternativeName>
        <fullName evidence="9">Flavin transferase</fullName>
    </alternativeName>
</protein>
<evidence type="ECO:0000256" key="8">
    <source>
        <dbReference type="ARBA" id="ARBA00022842"/>
    </source>
</evidence>
<name>A0A2K8PPJ2_STRLA</name>
<dbReference type="GO" id="GO:0046872">
    <property type="term" value="F:metal ion binding"/>
    <property type="evidence" value="ECO:0007669"/>
    <property type="project" value="UniProtKB-KW"/>
</dbReference>
<evidence type="ECO:0000256" key="1">
    <source>
        <dbReference type="ARBA" id="ARBA00001946"/>
    </source>
</evidence>
<keyword evidence="7" id="KW-0274">FAD</keyword>
<keyword evidence="11" id="KW-0449">Lipoprotein</keyword>
<dbReference type="InterPro" id="IPR024932">
    <property type="entry name" value="ApbE"/>
</dbReference>
<accession>A0A2K8PPJ2</accession>
<organism evidence="11 12">
    <name type="scientific">Streptomyces lavendulae subsp. lavendulae</name>
    <dbReference type="NCBI Taxonomy" id="58340"/>
    <lineage>
        <taxon>Bacteria</taxon>
        <taxon>Bacillati</taxon>
        <taxon>Actinomycetota</taxon>
        <taxon>Actinomycetes</taxon>
        <taxon>Kitasatosporales</taxon>
        <taxon>Streptomycetaceae</taxon>
        <taxon>Streptomyces</taxon>
    </lineage>
</organism>
<dbReference type="InterPro" id="IPR003374">
    <property type="entry name" value="ApbE-like_sf"/>
</dbReference>
<evidence type="ECO:0000256" key="3">
    <source>
        <dbReference type="ARBA" id="ARBA00016337"/>
    </source>
</evidence>
<evidence type="ECO:0000256" key="5">
    <source>
        <dbReference type="ARBA" id="ARBA00022679"/>
    </source>
</evidence>
<dbReference type="AlphaFoldDB" id="A0A2K8PPJ2"/>
<evidence type="ECO:0000313" key="12">
    <source>
        <dbReference type="Proteomes" id="UP000231791"/>
    </source>
</evidence>